<evidence type="ECO:0000256" key="1">
    <source>
        <dbReference type="SAM" id="Phobius"/>
    </source>
</evidence>
<accession>A0A8D8YGI6</accession>
<proteinExistence type="predicted"/>
<dbReference type="EMBL" id="HBUF01376126">
    <property type="protein sequence ID" value="CAG6728387.1"/>
    <property type="molecule type" value="Transcribed_RNA"/>
</dbReference>
<feature type="transmembrane region" description="Helical" evidence="1">
    <location>
        <begin position="36"/>
        <end position="54"/>
    </location>
</feature>
<keyword evidence="1" id="KW-1133">Transmembrane helix</keyword>
<keyword evidence="1" id="KW-0472">Membrane</keyword>
<name>A0A8D8YGI6_9HEMI</name>
<dbReference type="EMBL" id="HBUF01376128">
    <property type="protein sequence ID" value="CAG6728389.1"/>
    <property type="molecule type" value="Transcribed_RNA"/>
</dbReference>
<dbReference type="EMBL" id="HBUF01376127">
    <property type="protein sequence ID" value="CAG6728388.1"/>
    <property type="molecule type" value="Transcribed_RNA"/>
</dbReference>
<dbReference type="AlphaFoldDB" id="A0A8D8YGI6"/>
<evidence type="ECO:0000313" key="2">
    <source>
        <dbReference type="EMBL" id="CAG6728389.1"/>
    </source>
</evidence>
<reference evidence="2" key="1">
    <citation type="submission" date="2021-05" db="EMBL/GenBank/DDBJ databases">
        <authorList>
            <person name="Alioto T."/>
            <person name="Alioto T."/>
            <person name="Gomez Garrido J."/>
        </authorList>
    </citation>
    <scope>NUCLEOTIDE SEQUENCE</scope>
</reference>
<organism evidence="2">
    <name type="scientific">Cacopsylla melanoneura</name>
    <dbReference type="NCBI Taxonomy" id="428564"/>
    <lineage>
        <taxon>Eukaryota</taxon>
        <taxon>Metazoa</taxon>
        <taxon>Ecdysozoa</taxon>
        <taxon>Arthropoda</taxon>
        <taxon>Hexapoda</taxon>
        <taxon>Insecta</taxon>
        <taxon>Pterygota</taxon>
        <taxon>Neoptera</taxon>
        <taxon>Paraneoptera</taxon>
        <taxon>Hemiptera</taxon>
        <taxon>Sternorrhyncha</taxon>
        <taxon>Psylloidea</taxon>
        <taxon>Psyllidae</taxon>
        <taxon>Psyllinae</taxon>
        <taxon>Cacopsylla</taxon>
    </lineage>
</organism>
<feature type="transmembrane region" description="Helical" evidence="1">
    <location>
        <begin position="74"/>
        <end position="92"/>
    </location>
</feature>
<keyword evidence="1" id="KW-0812">Transmembrane</keyword>
<feature type="transmembrane region" description="Helical" evidence="1">
    <location>
        <begin position="12"/>
        <end position="30"/>
    </location>
</feature>
<sequence length="125" mass="14545">MNLLADILKYRRYSLLFLPPHLVFSFLLFFSLSPCLFFLCIPKFVSSFHILLLAPAPISDCHSCQFAVRISSYIRSYICITMYSMYVVYVIIAECPYRLQVTKFSMSQAGYTLNDLSVRKTRQLD</sequence>
<protein>
    <submittedName>
        <fullName evidence="2">Uncharacterized protein</fullName>
    </submittedName>
</protein>